<dbReference type="GO" id="GO:0000160">
    <property type="term" value="P:phosphorelay signal transduction system"/>
    <property type="evidence" value="ECO:0007669"/>
    <property type="project" value="InterPro"/>
</dbReference>
<dbReference type="InterPro" id="IPR001789">
    <property type="entry name" value="Sig_transdc_resp-reg_receiver"/>
</dbReference>
<dbReference type="PANTHER" id="PTHR44520:SF2">
    <property type="entry name" value="RESPONSE REGULATOR RCP1"/>
    <property type="match status" value="1"/>
</dbReference>
<proteinExistence type="predicted"/>
<evidence type="ECO:0000259" key="2">
    <source>
        <dbReference type="PROSITE" id="PS50110"/>
    </source>
</evidence>
<dbReference type="InterPro" id="IPR052893">
    <property type="entry name" value="TCS_response_regulator"/>
</dbReference>
<name>A0A841BKE4_9ACTN</name>
<evidence type="ECO:0000313" key="3">
    <source>
        <dbReference type="EMBL" id="MBB5867351.1"/>
    </source>
</evidence>
<evidence type="ECO:0000313" key="4">
    <source>
        <dbReference type="Proteomes" id="UP000587527"/>
    </source>
</evidence>
<dbReference type="Gene3D" id="3.40.50.2300">
    <property type="match status" value="1"/>
</dbReference>
<dbReference type="Proteomes" id="UP000587527">
    <property type="component" value="Unassembled WGS sequence"/>
</dbReference>
<organism evidence="3 4">
    <name type="scientific">Allocatelliglobosispora scoriae</name>
    <dbReference type="NCBI Taxonomy" id="643052"/>
    <lineage>
        <taxon>Bacteria</taxon>
        <taxon>Bacillati</taxon>
        <taxon>Actinomycetota</taxon>
        <taxon>Actinomycetes</taxon>
        <taxon>Micromonosporales</taxon>
        <taxon>Micromonosporaceae</taxon>
        <taxon>Allocatelliglobosispora</taxon>
    </lineage>
</organism>
<keyword evidence="4" id="KW-1185">Reference proteome</keyword>
<dbReference type="PROSITE" id="PS50110">
    <property type="entry name" value="RESPONSE_REGULATORY"/>
    <property type="match status" value="1"/>
</dbReference>
<gene>
    <name evidence="3" type="ORF">F4553_000730</name>
</gene>
<reference evidence="3 4" key="1">
    <citation type="submission" date="2020-08" db="EMBL/GenBank/DDBJ databases">
        <title>Sequencing the genomes of 1000 actinobacteria strains.</title>
        <authorList>
            <person name="Klenk H.-P."/>
        </authorList>
    </citation>
    <scope>NUCLEOTIDE SEQUENCE [LARGE SCALE GENOMIC DNA]</scope>
    <source>
        <strain evidence="3 4">DSM 45362</strain>
    </source>
</reference>
<feature type="modified residue" description="4-aspartylphosphate" evidence="1">
    <location>
        <position position="60"/>
    </location>
</feature>
<dbReference type="EMBL" id="JACHMN010000001">
    <property type="protein sequence ID" value="MBB5867351.1"/>
    <property type="molecule type" value="Genomic_DNA"/>
</dbReference>
<feature type="domain" description="Response regulatory" evidence="2">
    <location>
        <begin position="2"/>
        <end position="70"/>
    </location>
</feature>
<dbReference type="InterPro" id="IPR011006">
    <property type="entry name" value="CheY-like_superfamily"/>
</dbReference>
<sequence>MRILLVEDDYGDAALVEDALSSAGIADILHHADSGQEGLAYLRRDGAHPGARRPDLILLDSSSCLEQRRA</sequence>
<dbReference type="PANTHER" id="PTHR44520">
    <property type="entry name" value="RESPONSE REGULATOR RCP1-RELATED"/>
    <property type="match status" value="1"/>
</dbReference>
<protein>
    <submittedName>
        <fullName evidence="3">CheY-like chemotaxis protein</fullName>
    </submittedName>
</protein>
<keyword evidence="1" id="KW-0597">Phosphoprotein</keyword>
<accession>A0A841BKE4</accession>
<comment type="caution">
    <text evidence="3">The sequence shown here is derived from an EMBL/GenBank/DDBJ whole genome shotgun (WGS) entry which is preliminary data.</text>
</comment>
<dbReference type="AlphaFoldDB" id="A0A841BKE4"/>
<dbReference type="RefSeq" id="WP_184831962.1">
    <property type="nucleotide sequence ID" value="NZ_JACHMN010000001.1"/>
</dbReference>
<dbReference type="SUPFAM" id="SSF52172">
    <property type="entry name" value="CheY-like"/>
    <property type="match status" value="1"/>
</dbReference>
<evidence type="ECO:0000256" key="1">
    <source>
        <dbReference type="PROSITE-ProRule" id="PRU00169"/>
    </source>
</evidence>